<dbReference type="InterPro" id="IPR029065">
    <property type="entry name" value="Enolase_C-like"/>
</dbReference>
<dbReference type="InterPro" id="IPR013342">
    <property type="entry name" value="Mandelate_racemase_C"/>
</dbReference>
<accession>A0ABS5QJA4</accession>
<dbReference type="PANTHER" id="PTHR13794:SF58">
    <property type="entry name" value="MITOCHONDRIAL ENOLASE SUPERFAMILY MEMBER 1"/>
    <property type="match status" value="1"/>
</dbReference>
<dbReference type="Proteomes" id="UP000766336">
    <property type="component" value="Unassembled WGS sequence"/>
</dbReference>
<dbReference type="Pfam" id="PF13378">
    <property type="entry name" value="MR_MLE_C"/>
    <property type="match status" value="1"/>
</dbReference>
<dbReference type="InterPro" id="IPR036849">
    <property type="entry name" value="Enolase-like_C_sf"/>
</dbReference>
<reference evidence="5 6" key="1">
    <citation type="submission" date="2021-05" db="EMBL/GenBank/DDBJ databases">
        <title>Roseococcus sp. XZZS9, whole genome shotgun sequencing project.</title>
        <authorList>
            <person name="Zhao G."/>
            <person name="Shen L."/>
        </authorList>
    </citation>
    <scope>NUCLEOTIDE SEQUENCE [LARGE SCALE GENOMIC DNA]</scope>
    <source>
        <strain evidence="5 6">XZZS9</strain>
    </source>
</reference>
<sequence length="363" mass="38708">MATALTIRSVEIRAVDAPMDPPLRNSLNVIDRAPLVIAEIQTEEGPRGTAYAFAYASAALGPLAALTHNIGTSLIGRSVAPVTLWDELQNGHRLLGAEGLVEMAISVLDMALWDALAKAADLPLARLLGGDLTPLPAYGSLRGWGPAMVAEEAGRTVAALGVRAVKFKLGAPRLADDLATVRAVREAVGEEVEILVDYNQGLDRPEALRRGLAMQAEGVRWIEEPLHVTDDEGLAWLSSQLEVPIQGGENWWGVTGMARSLAARATDLCMPDVMKMGGITGFLRGMALAGAHRVPLSSHIFIEASAHLLSVSPNRHYLEHLDIAGALLKEPLVVKDGNAQISARSGLGLDWDEQALRRYAANA</sequence>
<dbReference type="RefSeq" id="WP_213672463.1">
    <property type="nucleotide sequence ID" value="NZ_JAHCDA010000006.1"/>
</dbReference>
<keyword evidence="2" id="KW-0479">Metal-binding</keyword>
<protein>
    <recommendedName>
        <fullName evidence="4">Mandelate racemase/muconate lactonizing enzyme C-terminal domain-containing protein</fullName>
    </recommendedName>
</protein>
<comment type="cofactor">
    <cofactor evidence="1">
        <name>Mg(2+)</name>
        <dbReference type="ChEBI" id="CHEBI:18420"/>
    </cofactor>
</comment>
<dbReference type="EMBL" id="JAHCDA010000006">
    <property type="protein sequence ID" value="MBS7813760.1"/>
    <property type="molecule type" value="Genomic_DNA"/>
</dbReference>
<evidence type="ECO:0000313" key="5">
    <source>
        <dbReference type="EMBL" id="MBS7813760.1"/>
    </source>
</evidence>
<dbReference type="Gene3D" id="3.20.20.120">
    <property type="entry name" value="Enolase-like C-terminal domain"/>
    <property type="match status" value="1"/>
</dbReference>
<keyword evidence="3" id="KW-0460">Magnesium</keyword>
<evidence type="ECO:0000259" key="4">
    <source>
        <dbReference type="SMART" id="SM00922"/>
    </source>
</evidence>
<dbReference type="SFLD" id="SFLDS00001">
    <property type="entry name" value="Enolase"/>
    <property type="match status" value="1"/>
</dbReference>
<dbReference type="PROSITE" id="PS00909">
    <property type="entry name" value="MR_MLE_2"/>
    <property type="match status" value="1"/>
</dbReference>
<dbReference type="SMART" id="SM00922">
    <property type="entry name" value="MR_MLE"/>
    <property type="match status" value="1"/>
</dbReference>
<comment type="caution">
    <text evidence="5">The sequence shown here is derived from an EMBL/GenBank/DDBJ whole genome shotgun (WGS) entry which is preliminary data.</text>
</comment>
<dbReference type="PANTHER" id="PTHR13794">
    <property type="entry name" value="ENOLASE SUPERFAMILY, MANDELATE RACEMASE"/>
    <property type="match status" value="1"/>
</dbReference>
<dbReference type="InterPro" id="IPR018110">
    <property type="entry name" value="Mandel_Rmase/mucon_lact_enz_CS"/>
</dbReference>
<dbReference type="Gene3D" id="3.30.390.10">
    <property type="entry name" value="Enolase-like, N-terminal domain"/>
    <property type="match status" value="1"/>
</dbReference>
<dbReference type="Pfam" id="PF02746">
    <property type="entry name" value="MR_MLE_N"/>
    <property type="match status" value="1"/>
</dbReference>
<evidence type="ECO:0000256" key="3">
    <source>
        <dbReference type="ARBA" id="ARBA00022842"/>
    </source>
</evidence>
<proteinExistence type="predicted"/>
<evidence type="ECO:0000313" key="6">
    <source>
        <dbReference type="Proteomes" id="UP000766336"/>
    </source>
</evidence>
<organism evidence="5 6">
    <name type="scientific">Roseococcus pinisoli</name>
    <dbReference type="NCBI Taxonomy" id="2835040"/>
    <lineage>
        <taxon>Bacteria</taxon>
        <taxon>Pseudomonadati</taxon>
        <taxon>Pseudomonadota</taxon>
        <taxon>Alphaproteobacteria</taxon>
        <taxon>Acetobacterales</taxon>
        <taxon>Roseomonadaceae</taxon>
        <taxon>Roseococcus</taxon>
    </lineage>
</organism>
<keyword evidence="6" id="KW-1185">Reference proteome</keyword>
<dbReference type="InterPro" id="IPR029017">
    <property type="entry name" value="Enolase-like_N"/>
</dbReference>
<dbReference type="SUPFAM" id="SSF51604">
    <property type="entry name" value="Enolase C-terminal domain-like"/>
    <property type="match status" value="1"/>
</dbReference>
<dbReference type="SFLD" id="SFLDG00179">
    <property type="entry name" value="mandelate_racemase"/>
    <property type="match status" value="1"/>
</dbReference>
<gene>
    <name evidence="5" type="ORF">KHU32_22665</name>
</gene>
<evidence type="ECO:0000256" key="1">
    <source>
        <dbReference type="ARBA" id="ARBA00001946"/>
    </source>
</evidence>
<evidence type="ECO:0000256" key="2">
    <source>
        <dbReference type="ARBA" id="ARBA00022723"/>
    </source>
</evidence>
<feature type="domain" description="Mandelate racemase/muconate lactonizing enzyme C-terminal" evidence="4">
    <location>
        <begin position="146"/>
        <end position="244"/>
    </location>
</feature>
<dbReference type="InterPro" id="IPR046945">
    <property type="entry name" value="RHMD-like"/>
</dbReference>
<dbReference type="SUPFAM" id="SSF54826">
    <property type="entry name" value="Enolase N-terminal domain-like"/>
    <property type="match status" value="1"/>
</dbReference>
<name>A0ABS5QJA4_9PROT</name>
<dbReference type="InterPro" id="IPR013341">
    <property type="entry name" value="Mandelate_racemase_N_dom"/>
</dbReference>